<proteinExistence type="predicted"/>
<gene>
    <name evidence="1" type="primary">asiA</name>
    <name evidence="1" type="ORF">VR20_264</name>
</gene>
<dbReference type="EMBL" id="KP007360">
    <property type="protein sequence ID" value="AIZ02322.1"/>
    <property type="molecule type" value="Genomic_DNA"/>
</dbReference>
<reference evidence="1 2" key="1">
    <citation type="submission" date="2014-10" db="EMBL/GenBank/DDBJ databases">
        <title>VR bacteriophages - a small but diverse group of low-temperature viruses.</title>
        <authorList>
            <person name="Kaliniene L."/>
            <person name="Meskys R."/>
            <person name="Simoliunas E."/>
            <person name="Zajanckauskaite A."/>
            <person name="Truncaite L."/>
        </authorList>
    </citation>
    <scope>NUCLEOTIDE SEQUENCE [LARGE SCALE GENOMIC DNA]</scope>
</reference>
<accession>A0A0A7HC73</accession>
<keyword evidence="2" id="KW-1185">Reference proteome</keyword>
<dbReference type="Gene3D" id="1.10.1810.10">
    <property type="entry name" value="Anti-Sigma Factor A"/>
    <property type="match status" value="1"/>
</dbReference>
<dbReference type="OrthoDB" id="22548at10239"/>
<dbReference type="SUPFAM" id="SSF69070">
    <property type="entry name" value="Anti-sigma factor AsiA"/>
    <property type="match status" value="1"/>
</dbReference>
<protein>
    <submittedName>
        <fullName evidence="1">Anti-sigma 70 protein</fullName>
    </submittedName>
</protein>
<dbReference type="Proteomes" id="UP000030716">
    <property type="component" value="Segment"/>
</dbReference>
<dbReference type="GeneID" id="26633942"/>
<dbReference type="Pfam" id="PF09010">
    <property type="entry name" value="AsiA"/>
    <property type="match status" value="1"/>
</dbReference>
<dbReference type="SMR" id="A0A0A7HC73"/>
<dbReference type="KEGG" id="vg:26633942"/>
<dbReference type="InterPro" id="IPR015100">
    <property type="entry name" value="AsiA"/>
</dbReference>
<sequence>MTKFEIVSEIVTVTSILIKTDREDITMKRDVFIAFLNELGLRNENGNELNNVSFNKLFKSLSEDEIEQIIEQFNEGFEDIHRYLMMYTSGF</sequence>
<organism evidence="1 2">
    <name type="scientific">Escherichia phage vB_EcoM_VR20</name>
    <dbReference type="NCBI Taxonomy" id="1567027"/>
    <lineage>
        <taxon>Viruses</taxon>
        <taxon>Duplodnaviria</taxon>
        <taxon>Heunggongvirae</taxon>
        <taxon>Uroviricota</taxon>
        <taxon>Caudoviricetes</taxon>
        <taxon>Pantevenvirales</taxon>
        <taxon>Straboviridae</taxon>
        <taxon>Tevenvirinae</taxon>
        <taxon>Gaprivervirus</taxon>
        <taxon>Gaprivervirus vr20</taxon>
    </lineage>
</organism>
<evidence type="ECO:0000313" key="2">
    <source>
        <dbReference type="Proteomes" id="UP000030716"/>
    </source>
</evidence>
<dbReference type="InterPro" id="IPR036486">
    <property type="entry name" value="AsiA_sf"/>
</dbReference>
<evidence type="ECO:0000313" key="1">
    <source>
        <dbReference type="EMBL" id="AIZ02322.1"/>
    </source>
</evidence>
<dbReference type="RefSeq" id="YP_009207443.1">
    <property type="nucleotide sequence ID" value="NC_028894.1"/>
</dbReference>
<dbReference type="GO" id="GO:0006355">
    <property type="term" value="P:regulation of DNA-templated transcription"/>
    <property type="evidence" value="ECO:0007669"/>
    <property type="project" value="InterPro"/>
</dbReference>
<name>A0A0A7HC73_9CAUD</name>